<dbReference type="InterPro" id="IPR037402">
    <property type="entry name" value="YidZ_PBP2"/>
</dbReference>
<dbReference type="PROSITE" id="PS50931">
    <property type="entry name" value="HTH_LYSR"/>
    <property type="match status" value="1"/>
</dbReference>
<evidence type="ECO:0000256" key="5">
    <source>
        <dbReference type="SAM" id="MobiDB-lite"/>
    </source>
</evidence>
<evidence type="ECO:0000256" key="2">
    <source>
        <dbReference type="ARBA" id="ARBA00023015"/>
    </source>
</evidence>
<dbReference type="InterPro" id="IPR036390">
    <property type="entry name" value="WH_DNA-bd_sf"/>
</dbReference>
<dbReference type="RefSeq" id="WP_374039474.1">
    <property type="nucleotide sequence ID" value="NZ_CP169083.1"/>
</dbReference>
<dbReference type="SUPFAM" id="SSF46785">
    <property type="entry name" value="Winged helix' DNA-binding domain"/>
    <property type="match status" value="1"/>
</dbReference>
<feature type="domain" description="HTH lysR-type" evidence="6">
    <location>
        <begin position="8"/>
        <end position="65"/>
    </location>
</feature>
<dbReference type="Gene3D" id="1.10.10.10">
    <property type="entry name" value="Winged helix-like DNA-binding domain superfamily/Winged helix DNA-binding domain"/>
    <property type="match status" value="1"/>
</dbReference>
<evidence type="ECO:0000256" key="1">
    <source>
        <dbReference type="ARBA" id="ARBA00009437"/>
    </source>
</evidence>
<keyword evidence="4" id="KW-0804">Transcription</keyword>
<reference evidence="8" key="1">
    <citation type="journal article" date="2019" name="Int. J. Syst. Evol. Microbiol.">
        <title>The Global Catalogue of Microorganisms (GCM) 10K type strain sequencing project: providing services to taxonomists for standard genome sequencing and annotation.</title>
        <authorList>
            <consortium name="The Broad Institute Genomics Platform"/>
            <consortium name="The Broad Institute Genome Sequencing Center for Infectious Disease"/>
            <person name="Wu L."/>
            <person name="Ma J."/>
        </authorList>
    </citation>
    <scope>NUCLEOTIDE SEQUENCE [LARGE SCALE GENOMIC DNA]</scope>
    <source>
        <strain evidence="8">JCM 12125</strain>
    </source>
</reference>
<dbReference type="InterPro" id="IPR000847">
    <property type="entry name" value="LysR_HTH_N"/>
</dbReference>
<keyword evidence="3" id="KW-0238">DNA-binding</keyword>
<keyword evidence="2" id="KW-0805">Transcription regulation</keyword>
<evidence type="ECO:0000313" key="8">
    <source>
        <dbReference type="Proteomes" id="UP001596152"/>
    </source>
</evidence>
<name>A0ABW0FNU7_9CAUL</name>
<sequence length="357" mass="38323">MSTFQATLSTAQLQALSLLIHTCSISGTGLQLGLTQSAISHVLAGLRRHFGDELLVRQGQAMRPTPFAISLREPVRRVLEQVQDVSALRDGFHPSDLSRPCVIAVRDPILSLLGPALLRRFSAEAPNASLTIIPWDSQRIAGQLGAGRCDLAIAVDPPDTDAGLRIQKLFEDQLVAVSALALAPSALTPETLARRPAMTVSGKDEFDRPVDAALEALGLTRRIAMRSAHILAALSITGETDALLIVPRHFAEKHAAQFNLAVLDLPFALPSFAIFGVGHERFCDGRLYRWLRAVCADAVDEVLPQRTGSAPPTRSPARRLSAHPMGGQPTAKSGHTSAAMKWIQPALNSSHLNRSGP</sequence>
<dbReference type="Gene3D" id="3.40.190.10">
    <property type="entry name" value="Periplasmic binding protein-like II"/>
    <property type="match status" value="2"/>
</dbReference>
<dbReference type="PANTHER" id="PTHR30118">
    <property type="entry name" value="HTH-TYPE TRANSCRIPTIONAL REGULATOR LEUO-RELATED"/>
    <property type="match status" value="1"/>
</dbReference>
<proteinExistence type="inferred from homology"/>
<keyword evidence="8" id="KW-1185">Reference proteome</keyword>
<feature type="region of interest" description="Disordered" evidence="5">
    <location>
        <begin position="305"/>
        <end position="337"/>
    </location>
</feature>
<evidence type="ECO:0000256" key="4">
    <source>
        <dbReference type="ARBA" id="ARBA00023163"/>
    </source>
</evidence>
<accession>A0ABW0FNU7</accession>
<evidence type="ECO:0000313" key="7">
    <source>
        <dbReference type="EMBL" id="MFC5343415.1"/>
    </source>
</evidence>
<comment type="similarity">
    <text evidence="1">Belongs to the LysR transcriptional regulatory family.</text>
</comment>
<dbReference type="SUPFAM" id="SSF53850">
    <property type="entry name" value="Periplasmic binding protein-like II"/>
    <property type="match status" value="1"/>
</dbReference>
<comment type="caution">
    <text evidence="7">The sequence shown here is derived from an EMBL/GenBank/DDBJ whole genome shotgun (WGS) entry which is preliminary data.</text>
</comment>
<dbReference type="InterPro" id="IPR005119">
    <property type="entry name" value="LysR_subst-bd"/>
</dbReference>
<dbReference type="Proteomes" id="UP001596152">
    <property type="component" value="Unassembled WGS sequence"/>
</dbReference>
<dbReference type="PANTHER" id="PTHR30118:SF15">
    <property type="entry name" value="TRANSCRIPTIONAL REGULATORY PROTEIN"/>
    <property type="match status" value="1"/>
</dbReference>
<organism evidence="7 8">
    <name type="scientific">Brevundimonas staleyi</name>
    <dbReference type="NCBI Taxonomy" id="74326"/>
    <lineage>
        <taxon>Bacteria</taxon>
        <taxon>Pseudomonadati</taxon>
        <taxon>Pseudomonadota</taxon>
        <taxon>Alphaproteobacteria</taxon>
        <taxon>Caulobacterales</taxon>
        <taxon>Caulobacteraceae</taxon>
        <taxon>Brevundimonas</taxon>
    </lineage>
</organism>
<dbReference type="Pfam" id="PF00126">
    <property type="entry name" value="HTH_1"/>
    <property type="match status" value="1"/>
</dbReference>
<evidence type="ECO:0000259" key="6">
    <source>
        <dbReference type="PROSITE" id="PS50931"/>
    </source>
</evidence>
<protein>
    <submittedName>
        <fullName evidence="7">LysR family transcriptional regulator</fullName>
    </submittedName>
</protein>
<dbReference type="CDD" id="cd08417">
    <property type="entry name" value="PBP2_Nitroaromatics_like"/>
    <property type="match status" value="1"/>
</dbReference>
<dbReference type="Pfam" id="PF03466">
    <property type="entry name" value="LysR_substrate"/>
    <property type="match status" value="1"/>
</dbReference>
<dbReference type="InterPro" id="IPR036388">
    <property type="entry name" value="WH-like_DNA-bd_sf"/>
</dbReference>
<dbReference type="InterPro" id="IPR050389">
    <property type="entry name" value="LysR-type_TF"/>
</dbReference>
<evidence type="ECO:0000256" key="3">
    <source>
        <dbReference type="ARBA" id="ARBA00023125"/>
    </source>
</evidence>
<gene>
    <name evidence="7" type="ORF">ACFPIE_05765</name>
</gene>
<dbReference type="EMBL" id="JBHSLF010000013">
    <property type="protein sequence ID" value="MFC5343415.1"/>
    <property type="molecule type" value="Genomic_DNA"/>
</dbReference>